<dbReference type="Gene3D" id="6.10.250.860">
    <property type="match status" value="1"/>
</dbReference>
<evidence type="ECO:0000256" key="1">
    <source>
        <dbReference type="ARBA" id="ARBA00004601"/>
    </source>
</evidence>
<evidence type="ECO:0000256" key="4">
    <source>
        <dbReference type="ARBA" id="ARBA00022927"/>
    </source>
</evidence>
<sequence>MDGPVLPGMPSTELQRNGGSSLSKAGSSIKHGGTTALSKQSSSGFANQSDASHYGQSLASVLNNPHLGKSGIYSHDSTWGTWLFPVPNDLNAEAVPPTLPSGTLTEISKSDFKVYLDLISEPYSRFADVREHANREQSNEGNAVAAADLEAEGRGTQGEGLVACLREIPSLYFDEDFALEKGSTFQAACPFSSLPQNMLLQEKLSHYLDLVEVHLVKEISARSDSFFKALDQLEDLNSRIVGSCDQIHELQATVNVLSENLIEPARRVQSLEMRRHNLLALIEKLKFVEYVNQAIAAMRLLVAAADTAGSLDVIDDLRLLLEGDELVGLHCFRHLGDQLTAAMESVNSVLAADFVRAAVHDSADLESSAIMAKFNTKGKGFVVHVGDDEENGLRDQLLPIVVGLLRTSKLPAVLRVYRETLNTDIKAAIRTVVAELLPVLFTRAPDGDLPSADRQADMEVGGVSLAYKLRGLSAESFVQLLSAVFATVQARLLRAAEVRLVIEQIIGGLQGSFAAAAVAAAFASGAAAAAAAEAAQESQSGSSSSSSLTRANSMSISQQFRVDVLRENTEAVCATCDAAHGRWAKLLGVRALIHPKLRLQEFVGIYEITQEFISATEKVGGRLGYSIRGTLQSQSKSFVDYQHTLRMSKLAAVLEQETWVAVDAPDEFQAIVDSLTSSESNGIISPSEEASHSSAADLLDRFSEDTTDPAIQAGSSTTEGGENPTPNNINTAVSTPNPLPSETLLSDAVATKGKKVREKASVKTLCVQGITYHCVNCGLILLKMIAEYMDISNALPSLATEVVHRVAEILKLYNSRSCQLVLGAGAMQVSGLKSITTKHLALASQSISFFYCLIPDIRRRLAAHIPEARKALLLTEIDRVGQDYKVHRDEIHSKLVAIMKERLLVHLKTLPQVAETWNRPDDGDNQPSQYARTLTKEVGLLHKVLSPLLLDSDLRSIFMRIVLLFHSQLTTAFSKLDITTPQANRRLFRDVHLILSCIHGLPSNNMDATGAQKPGQLDEFLSQRFGGKPPP</sequence>
<name>A0ABP0UZ52_9BRYO</name>
<protein>
    <recommendedName>
        <fullName evidence="8">Vacuolar protein sorting-associated protein 54 C-terminal domain-containing protein</fullName>
    </recommendedName>
</protein>
<dbReference type="PANTHER" id="PTHR12965">
    <property type="entry name" value="VACUOLAR PROTEIN SORTING 54"/>
    <property type="match status" value="1"/>
</dbReference>
<proteinExistence type="inferred from homology"/>
<dbReference type="Pfam" id="PF07928">
    <property type="entry name" value="Vps54"/>
    <property type="match status" value="1"/>
</dbReference>
<dbReference type="InterPro" id="IPR012501">
    <property type="entry name" value="Vps54_C"/>
</dbReference>
<keyword evidence="10" id="KW-1185">Reference proteome</keyword>
<keyword evidence="4" id="KW-0653">Protein transport</keyword>
<evidence type="ECO:0000259" key="8">
    <source>
        <dbReference type="Pfam" id="PF07928"/>
    </source>
</evidence>
<comment type="subcellular location">
    <subcellularLocation>
        <location evidence="1">Golgi apparatus</location>
        <location evidence="1">trans-Golgi network</location>
    </subcellularLocation>
</comment>
<dbReference type="Proteomes" id="UP001497512">
    <property type="component" value="Chromosome 8"/>
</dbReference>
<organism evidence="9 10">
    <name type="scientific">Sphagnum troendelagicum</name>
    <dbReference type="NCBI Taxonomy" id="128251"/>
    <lineage>
        <taxon>Eukaryota</taxon>
        <taxon>Viridiplantae</taxon>
        <taxon>Streptophyta</taxon>
        <taxon>Embryophyta</taxon>
        <taxon>Bryophyta</taxon>
        <taxon>Sphagnophytina</taxon>
        <taxon>Sphagnopsida</taxon>
        <taxon>Sphagnales</taxon>
        <taxon>Sphagnaceae</taxon>
        <taxon>Sphagnum</taxon>
    </lineage>
</organism>
<feature type="domain" description="Vacuolar protein sorting-associated protein 54 C-terminal" evidence="8">
    <location>
        <begin position="771"/>
        <end position="902"/>
    </location>
</feature>
<keyword evidence="6" id="KW-0175">Coiled coil</keyword>
<dbReference type="InterPro" id="IPR039745">
    <property type="entry name" value="Vps54"/>
</dbReference>
<feature type="region of interest" description="Disordered" evidence="7">
    <location>
        <begin position="1"/>
        <end position="50"/>
    </location>
</feature>
<feature type="compositionally biased region" description="Polar residues" evidence="7">
    <location>
        <begin position="713"/>
        <end position="736"/>
    </location>
</feature>
<dbReference type="EMBL" id="OZ019900">
    <property type="protein sequence ID" value="CAK9233903.1"/>
    <property type="molecule type" value="Genomic_DNA"/>
</dbReference>
<evidence type="ECO:0000256" key="3">
    <source>
        <dbReference type="ARBA" id="ARBA00022448"/>
    </source>
</evidence>
<evidence type="ECO:0000256" key="7">
    <source>
        <dbReference type="SAM" id="MobiDB-lite"/>
    </source>
</evidence>
<evidence type="ECO:0000313" key="9">
    <source>
        <dbReference type="EMBL" id="CAK9233903.1"/>
    </source>
</evidence>
<dbReference type="PANTHER" id="PTHR12965:SF0">
    <property type="entry name" value="VACUOLAR PROTEIN SORTING-ASSOCIATED PROTEIN 54"/>
    <property type="match status" value="1"/>
</dbReference>
<evidence type="ECO:0000256" key="2">
    <source>
        <dbReference type="ARBA" id="ARBA00009150"/>
    </source>
</evidence>
<keyword evidence="3" id="KW-0813">Transport</keyword>
<evidence type="ECO:0000313" key="10">
    <source>
        <dbReference type="Proteomes" id="UP001497512"/>
    </source>
</evidence>
<gene>
    <name evidence="9" type="ORF">CSSPTR1EN2_LOCUS21816</name>
</gene>
<feature type="compositionally biased region" description="Polar residues" evidence="7">
    <location>
        <begin position="12"/>
        <end position="26"/>
    </location>
</feature>
<feature type="region of interest" description="Disordered" evidence="7">
    <location>
        <begin position="707"/>
        <end position="740"/>
    </location>
</feature>
<reference evidence="9" key="1">
    <citation type="submission" date="2024-02" db="EMBL/GenBank/DDBJ databases">
        <authorList>
            <consortium name="ELIXIR-Norway"/>
            <consortium name="Elixir Norway"/>
        </authorList>
    </citation>
    <scope>NUCLEOTIDE SEQUENCE</scope>
</reference>
<comment type="similarity">
    <text evidence="2">Belongs to the VPS54 family.</text>
</comment>
<evidence type="ECO:0000256" key="5">
    <source>
        <dbReference type="ARBA" id="ARBA00023034"/>
    </source>
</evidence>
<evidence type="ECO:0000256" key="6">
    <source>
        <dbReference type="ARBA" id="ARBA00023054"/>
    </source>
</evidence>
<feature type="compositionally biased region" description="Polar residues" evidence="7">
    <location>
        <begin position="35"/>
        <end position="50"/>
    </location>
</feature>
<accession>A0ABP0UZ52</accession>
<keyword evidence="5" id="KW-0333">Golgi apparatus</keyword>